<evidence type="ECO:0000313" key="1">
    <source>
        <dbReference type="EMBL" id="AXF96715.1"/>
    </source>
</evidence>
<protein>
    <recommendedName>
        <fullName evidence="3">Pentapeptide repeat-containing protein</fullName>
    </recommendedName>
</protein>
<accession>A0A345DR74</accession>
<reference evidence="2" key="1">
    <citation type="submission" date="2018-07" db="EMBL/GenBank/DDBJ databases">
        <title>Complete Genome Sequence of Spiroplasma phoeniceum.</title>
        <authorList>
            <person name="Davis R.E."/>
            <person name="Shao J.Y."/>
            <person name="Zhao Y."/>
            <person name="Silver A."/>
            <person name="Stump z."/>
            <person name="Gasparich G."/>
        </authorList>
    </citation>
    <scope>NUCLEOTIDE SEQUENCE [LARGE SCALE GENOMIC DNA]</scope>
    <source>
        <strain evidence="2">P40</strain>
    </source>
</reference>
<evidence type="ECO:0008006" key="3">
    <source>
        <dbReference type="Google" id="ProtNLM"/>
    </source>
</evidence>
<dbReference type="Pfam" id="PF00805">
    <property type="entry name" value="Pentapeptide"/>
    <property type="match status" value="1"/>
</dbReference>
<sequence>MFFYRKKKKKMKTLQDMIKDLTGVTVEQNKINEYLKDERLDLKDVNLSGADLWGANLIEAALSGANLNWTDLWGADLKNIEITKKQLDQLIVIEDDE</sequence>
<evidence type="ECO:0000313" key="2">
    <source>
        <dbReference type="Proteomes" id="UP000253689"/>
    </source>
</evidence>
<dbReference type="SUPFAM" id="SSF141571">
    <property type="entry name" value="Pentapeptide repeat-like"/>
    <property type="match status" value="1"/>
</dbReference>
<keyword evidence="2" id="KW-1185">Reference proteome</keyword>
<dbReference type="KEGG" id="sphh:SDAV_001762"/>
<organism evidence="1 2">
    <name type="scientific">Spiroplasma phoeniceum P40</name>
    <dbReference type="NCBI Taxonomy" id="1276259"/>
    <lineage>
        <taxon>Bacteria</taxon>
        <taxon>Bacillati</taxon>
        <taxon>Mycoplasmatota</taxon>
        <taxon>Mollicutes</taxon>
        <taxon>Entomoplasmatales</taxon>
        <taxon>Spiroplasmataceae</taxon>
        <taxon>Spiroplasma</taxon>
    </lineage>
</organism>
<name>A0A345DR74_9MOLU</name>
<dbReference type="Gene3D" id="2.160.20.80">
    <property type="entry name" value="E3 ubiquitin-protein ligase SopA"/>
    <property type="match status" value="1"/>
</dbReference>
<dbReference type="InterPro" id="IPR001646">
    <property type="entry name" value="5peptide_repeat"/>
</dbReference>
<gene>
    <name evidence="1" type="ORF">SDAV_001762</name>
</gene>
<dbReference type="EMBL" id="CP031088">
    <property type="protein sequence ID" value="AXF96715.1"/>
    <property type="molecule type" value="Genomic_DNA"/>
</dbReference>
<dbReference type="Proteomes" id="UP000253689">
    <property type="component" value="Chromosome"/>
</dbReference>
<dbReference type="AlphaFoldDB" id="A0A345DR74"/>
<proteinExistence type="predicted"/>